<dbReference type="Proteomes" id="UP001210720">
    <property type="component" value="Unassembled WGS sequence"/>
</dbReference>
<dbReference type="PANTHER" id="PTHR43646:SF2">
    <property type="entry name" value="GLYCOSYLTRANSFERASE 2-LIKE DOMAIN-CONTAINING PROTEIN"/>
    <property type="match status" value="1"/>
</dbReference>
<dbReference type="CDD" id="cd02522">
    <property type="entry name" value="GT_2_like_a"/>
    <property type="match status" value="1"/>
</dbReference>
<evidence type="ECO:0000256" key="5">
    <source>
        <dbReference type="ARBA" id="ARBA00023136"/>
    </source>
</evidence>
<keyword evidence="8" id="KW-1185">Reference proteome</keyword>
<gene>
    <name evidence="7" type="ORF">PFY00_17435</name>
</gene>
<dbReference type="Gene3D" id="3.90.550.10">
    <property type="entry name" value="Spore Coat Polysaccharide Biosynthesis Protein SpsA, Chain A"/>
    <property type="match status" value="1"/>
</dbReference>
<evidence type="ECO:0000313" key="7">
    <source>
        <dbReference type="EMBL" id="MDA7426521.1"/>
    </source>
</evidence>
<comment type="caution">
    <text evidence="7">The sequence shown here is derived from an EMBL/GenBank/DDBJ whole genome shotgun (WGS) entry which is preliminary data.</text>
</comment>
<name>A0ABT4XX36_9RHOB</name>
<feature type="domain" description="Glycosyltransferase 2-like" evidence="6">
    <location>
        <begin position="6"/>
        <end position="108"/>
    </location>
</feature>
<dbReference type="RefSeq" id="WP_271433869.1">
    <property type="nucleotide sequence ID" value="NZ_JAQIOY010000009.1"/>
</dbReference>
<evidence type="ECO:0000256" key="1">
    <source>
        <dbReference type="ARBA" id="ARBA00004236"/>
    </source>
</evidence>
<evidence type="ECO:0000259" key="6">
    <source>
        <dbReference type="Pfam" id="PF00535"/>
    </source>
</evidence>
<dbReference type="InterPro" id="IPR001173">
    <property type="entry name" value="Glyco_trans_2-like"/>
</dbReference>
<reference evidence="7 8" key="1">
    <citation type="submission" date="2023-01" db="EMBL/GenBank/DDBJ databases">
        <title>Thalassococcus onchidii sp. nov., isolated from a marine invertebrate from the South China Sea.</title>
        <authorList>
            <person name="Xu S."/>
            <person name="Liu Z."/>
            <person name="Xu Y."/>
        </authorList>
    </citation>
    <scope>NUCLEOTIDE SEQUENCE [LARGE SCALE GENOMIC DNA]</scope>
    <source>
        <strain evidence="7 8">KCTC 32084</strain>
    </source>
</reference>
<keyword evidence="2" id="KW-1003">Cell membrane</keyword>
<sequence length="226" mass="24014">MRAPISVIIPTLNAADRLPACLGALGEGLAEGLIRELILSDGGSSDETLSIAASAGAEVVTGAASRGGQLRRGVSASQGDWVLLLHADTVLDSGWTKPVKAALMAPDAYHFRLAFDAPGFAARTVAGWANMRSRLFGLPYGDQGLLLPRVILQDVGGIPDIPLMEDVALARSLRPRLRALDATAITSAEKYQKQGWIRRGSKNLTTLLRYLAGTNPERLAVAYRKS</sequence>
<dbReference type="InterPro" id="IPR026461">
    <property type="entry name" value="Trfase_2_rSAM/seldom_assoc"/>
</dbReference>
<keyword evidence="5" id="KW-0472">Membrane</keyword>
<dbReference type="EMBL" id="JAQIOY010000009">
    <property type="protein sequence ID" value="MDA7426521.1"/>
    <property type="molecule type" value="Genomic_DNA"/>
</dbReference>
<evidence type="ECO:0000256" key="4">
    <source>
        <dbReference type="ARBA" id="ARBA00022679"/>
    </source>
</evidence>
<accession>A0ABT4XX36</accession>
<evidence type="ECO:0000256" key="2">
    <source>
        <dbReference type="ARBA" id="ARBA00022475"/>
    </source>
</evidence>
<dbReference type="Pfam" id="PF00535">
    <property type="entry name" value="Glycos_transf_2"/>
    <property type="match status" value="1"/>
</dbReference>
<evidence type="ECO:0000256" key="3">
    <source>
        <dbReference type="ARBA" id="ARBA00022676"/>
    </source>
</evidence>
<dbReference type="NCBIfam" id="TIGR04283">
    <property type="entry name" value="glyco_like_mftF"/>
    <property type="match status" value="1"/>
</dbReference>
<keyword evidence="4" id="KW-0808">Transferase</keyword>
<dbReference type="InterPro" id="IPR029044">
    <property type="entry name" value="Nucleotide-diphossugar_trans"/>
</dbReference>
<evidence type="ECO:0000313" key="8">
    <source>
        <dbReference type="Proteomes" id="UP001210720"/>
    </source>
</evidence>
<dbReference type="SUPFAM" id="SSF53448">
    <property type="entry name" value="Nucleotide-diphospho-sugar transferases"/>
    <property type="match status" value="1"/>
</dbReference>
<proteinExistence type="predicted"/>
<keyword evidence="3" id="KW-0328">Glycosyltransferase</keyword>
<dbReference type="PANTHER" id="PTHR43646">
    <property type="entry name" value="GLYCOSYLTRANSFERASE"/>
    <property type="match status" value="1"/>
</dbReference>
<organism evidence="7 8">
    <name type="scientific">Thalassococcus lentus</name>
    <dbReference type="NCBI Taxonomy" id="1210524"/>
    <lineage>
        <taxon>Bacteria</taxon>
        <taxon>Pseudomonadati</taxon>
        <taxon>Pseudomonadota</taxon>
        <taxon>Alphaproteobacteria</taxon>
        <taxon>Rhodobacterales</taxon>
        <taxon>Roseobacteraceae</taxon>
        <taxon>Thalassococcus</taxon>
    </lineage>
</organism>
<comment type="subcellular location">
    <subcellularLocation>
        <location evidence="1">Cell membrane</location>
    </subcellularLocation>
</comment>
<protein>
    <submittedName>
        <fullName evidence="7">TIGR04283 family arsenosugar biosynthesis glycosyltransferase</fullName>
    </submittedName>
</protein>